<keyword evidence="3 7" id="KW-0378">Hydrolase</keyword>
<dbReference type="Pfam" id="PF00271">
    <property type="entry name" value="Helicase_C"/>
    <property type="match status" value="1"/>
</dbReference>
<dbReference type="InterPro" id="IPR000629">
    <property type="entry name" value="RNA-helicase_DEAD-box_CS"/>
</dbReference>
<dbReference type="CDD" id="cd18787">
    <property type="entry name" value="SF2_C_DEAD"/>
    <property type="match status" value="1"/>
</dbReference>
<dbReference type="PANTHER" id="PTHR47958">
    <property type="entry name" value="ATP-DEPENDENT RNA HELICASE DBP3"/>
    <property type="match status" value="1"/>
</dbReference>
<dbReference type="InterPro" id="IPR027417">
    <property type="entry name" value="P-loop_NTPase"/>
</dbReference>
<feature type="region of interest" description="Disordered" evidence="8">
    <location>
        <begin position="480"/>
        <end position="499"/>
    </location>
</feature>
<dbReference type="RefSeq" id="XP_004346814.2">
    <property type="nucleotide sequence ID" value="XM_004346764.2"/>
</dbReference>
<evidence type="ECO:0000259" key="10">
    <source>
        <dbReference type="PROSITE" id="PS51194"/>
    </source>
</evidence>
<dbReference type="OrthoDB" id="434041at2759"/>
<comment type="similarity">
    <text evidence="7">Belongs to the DEAD box helicase family.</text>
</comment>
<evidence type="ECO:0000256" key="3">
    <source>
        <dbReference type="ARBA" id="ARBA00022801"/>
    </source>
</evidence>
<evidence type="ECO:0000256" key="8">
    <source>
        <dbReference type="SAM" id="MobiDB-lite"/>
    </source>
</evidence>
<dbReference type="eggNOG" id="KOG4284">
    <property type="taxonomic scope" value="Eukaryota"/>
</dbReference>
<keyword evidence="2 7" id="KW-0547">Nucleotide-binding</keyword>
<dbReference type="EC" id="3.6.4.13" evidence="1"/>
<keyword evidence="5 7" id="KW-0067">ATP-binding</keyword>
<feature type="short sequence motif" description="Q motif" evidence="6">
    <location>
        <begin position="63"/>
        <end position="91"/>
    </location>
</feature>
<name>A0A0D2WRH0_CAPO3</name>
<evidence type="ECO:0000256" key="4">
    <source>
        <dbReference type="ARBA" id="ARBA00022806"/>
    </source>
</evidence>
<gene>
    <name evidence="12" type="ORF">CAOG_005129</name>
</gene>
<dbReference type="GO" id="GO:0016787">
    <property type="term" value="F:hydrolase activity"/>
    <property type="evidence" value="ECO:0007669"/>
    <property type="project" value="UniProtKB-KW"/>
</dbReference>
<evidence type="ECO:0000313" key="12">
    <source>
        <dbReference type="EMBL" id="KJE94495.1"/>
    </source>
</evidence>
<evidence type="ECO:0000256" key="7">
    <source>
        <dbReference type="RuleBase" id="RU000492"/>
    </source>
</evidence>
<evidence type="ECO:0000256" key="6">
    <source>
        <dbReference type="PROSITE-ProRule" id="PRU00552"/>
    </source>
</evidence>
<dbReference type="Proteomes" id="UP000008743">
    <property type="component" value="Unassembled WGS sequence"/>
</dbReference>
<dbReference type="PROSITE" id="PS51195">
    <property type="entry name" value="Q_MOTIF"/>
    <property type="match status" value="1"/>
</dbReference>
<evidence type="ECO:0000256" key="5">
    <source>
        <dbReference type="ARBA" id="ARBA00022840"/>
    </source>
</evidence>
<evidence type="ECO:0000313" key="13">
    <source>
        <dbReference type="Proteomes" id="UP000008743"/>
    </source>
</evidence>
<dbReference type="SMART" id="SM00490">
    <property type="entry name" value="HELICc"/>
    <property type="match status" value="1"/>
</dbReference>
<dbReference type="PhylomeDB" id="A0A0D2WRH0"/>
<dbReference type="Pfam" id="PF00270">
    <property type="entry name" value="DEAD"/>
    <property type="match status" value="1"/>
</dbReference>
<dbReference type="GO" id="GO:0003676">
    <property type="term" value="F:nucleic acid binding"/>
    <property type="evidence" value="ECO:0007669"/>
    <property type="project" value="InterPro"/>
</dbReference>
<dbReference type="InParanoid" id="A0A0D2WRH0"/>
<keyword evidence="4 7" id="KW-0347">Helicase</keyword>
<dbReference type="AlphaFoldDB" id="A0A0D2WRH0"/>
<feature type="domain" description="Helicase C-terminal" evidence="10">
    <location>
        <begin position="301"/>
        <end position="445"/>
    </location>
</feature>
<evidence type="ECO:0000259" key="9">
    <source>
        <dbReference type="PROSITE" id="PS51192"/>
    </source>
</evidence>
<evidence type="ECO:0000256" key="2">
    <source>
        <dbReference type="ARBA" id="ARBA00022741"/>
    </source>
</evidence>
<dbReference type="InterPro" id="IPR014014">
    <property type="entry name" value="RNA_helicase_DEAD_Q_motif"/>
</dbReference>
<feature type="domain" description="DEAD-box RNA helicase Q" evidence="11">
    <location>
        <begin position="63"/>
        <end position="91"/>
    </location>
</feature>
<accession>A0A0D2WRH0</accession>
<dbReference type="PROSITE" id="PS51194">
    <property type="entry name" value="HELICASE_CTER"/>
    <property type="match status" value="1"/>
</dbReference>
<dbReference type="InterPro" id="IPR001650">
    <property type="entry name" value="Helicase_C-like"/>
</dbReference>
<dbReference type="InterPro" id="IPR014001">
    <property type="entry name" value="Helicase_ATP-bd"/>
</dbReference>
<dbReference type="GO" id="GO:0005524">
    <property type="term" value="F:ATP binding"/>
    <property type="evidence" value="ECO:0007669"/>
    <property type="project" value="UniProtKB-KW"/>
</dbReference>
<proteinExistence type="inferred from homology"/>
<dbReference type="Gene3D" id="3.40.50.300">
    <property type="entry name" value="P-loop containing nucleotide triphosphate hydrolases"/>
    <property type="match status" value="2"/>
</dbReference>
<dbReference type="InterPro" id="IPR011545">
    <property type="entry name" value="DEAD/DEAH_box_helicase_dom"/>
</dbReference>
<dbReference type="SMART" id="SM00487">
    <property type="entry name" value="DEXDc"/>
    <property type="match status" value="1"/>
</dbReference>
<dbReference type="STRING" id="595528.A0A0D2WRH0"/>
<evidence type="ECO:0000259" key="11">
    <source>
        <dbReference type="PROSITE" id="PS51195"/>
    </source>
</evidence>
<sequence>MRAHDIGGQSAVDSAQPNAADRPLRARFLDDILADISTHQSGSNAGTSSSAGSTVSDAGLVATSFQAMLLSAPVLAGLSAAGFTRPSLVQAHAIPIGKTGADLIVQAKNGTGKTCVFSVLALEAVDTSIAGPQVMIVAPTREVAVQIRDVVKSIGEKMKPPLQCNVFIGGTASAADKPSARVSHIVVGTPGRLMGLITAKWLPTQGIKMFVMDEADRLLQEPCLPHVNTIFSGLPKSKQVLALSATLDESLVRQLESHMTNPKQVRITPERPTLAGISQYKRVVVCESLLPAQQTESKVTALLEILSKVQFHQCVVFCGSRSSADNLAARLCDEQWPATFISGDQDQAQRLHVMQLLRSFRLRVLVSTDLIARGIDVDRINLVINFDLPRDPETYLHRIGRTGRFGTYGIAITLLLASELDQLNDFASSLHAQISDLPETMPNTLHHFDLGETEKIAETKLANLTSEERSTLYTEAAIRPKPAKHSNPPPLRGTYSKHRQAANHHHRHVFFRAIVRPLNRILAQTRHLHDWTSVGVRTACAG</sequence>
<keyword evidence="13" id="KW-1185">Reference proteome</keyword>
<feature type="domain" description="Helicase ATP-binding" evidence="9">
    <location>
        <begin position="94"/>
        <end position="265"/>
    </location>
</feature>
<dbReference type="GO" id="GO:0003724">
    <property type="term" value="F:RNA helicase activity"/>
    <property type="evidence" value="ECO:0007669"/>
    <property type="project" value="UniProtKB-EC"/>
</dbReference>
<protein>
    <recommendedName>
        <fullName evidence="1">RNA helicase</fullName>
        <ecNumber evidence="1">3.6.4.13</ecNumber>
    </recommendedName>
</protein>
<dbReference type="EMBL" id="KE346367">
    <property type="protein sequence ID" value="KJE94495.1"/>
    <property type="molecule type" value="Genomic_DNA"/>
</dbReference>
<organism evidence="12 13">
    <name type="scientific">Capsaspora owczarzaki (strain ATCC 30864)</name>
    <dbReference type="NCBI Taxonomy" id="595528"/>
    <lineage>
        <taxon>Eukaryota</taxon>
        <taxon>Filasterea</taxon>
        <taxon>Capsaspora</taxon>
    </lineage>
</organism>
<dbReference type="PROSITE" id="PS51192">
    <property type="entry name" value="HELICASE_ATP_BIND_1"/>
    <property type="match status" value="1"/>
</dbReference>
<evidence type="ECO:0000256" key="1">
    <source>
        <dbReference type="ARBA" id="ARBA00012552"/>
    </source>
</evidence>
<dbReference type="PROSITE" id="PS00039">
    <property type="entry name" value="DEAD_ATP_HELICASE"/>
    <property type="match status" value="1"/>
</dbReference>
<reference evidence="13" key="1">
    <citation type="submission" date="2011-02" db="EMBL/GenBank/DDBJ databases">
        <title>The Genome Sequence of Capsaspora owczarzaki ATCC 30864.</title>
        <authorList>
            <person name="Russ C."/>
            <person name="Cuomo C."/>
            <person name="Burger G."/>
            <person name="Gray M.W."/>
            <person name="Holland P.W.H."/>
            <person name="King N."/>
            <person name="Lang F.B.F."/>
            <person name="Roger A.J."/>
            <person name="Ruiz-Trillo I."/>
            <person name="Young S.K."/>
            <person name="Zeng Q."/>
            <person name="Gargeya S."/>
            <person name="Alvarado L."/>
            <person name="Berlin A."/>
            <person name="Chapman S.B."/>
            <person name="Chen Z."/>
            <person name="Freedman E."/>
            <person name="Gellesch M."/>
            <person name="Goldberg J."/>
            <person name="Griggs A."/>
            <person name="Gujja S."/>
            <person name="Heilman E."/>
            <person name="Heiman D."/>
            <person name="Howarth C."/>
            <person name="Mehta T."/>
            <person name="Neiman D."/>
            <person name="Pearson M."/>
            <person name="Roberts A."/>
            <person name="Saif S."/>
            <person name="Shea T."/>
            <person name="Shenoy N."/>
            <person name="Sisk P."/>
            <person name="Stolte C."/>
            <person name="Sykes S."/>
            <person name="White J."/>
            <person name="Yandava C."/>
            <person name="Haas B."/>
            <person name="Nusbaum C."/>
            <person name="Birren B."/>
        </authorList>
    </citation>
    <scope>NUCLEOTIDE SEQUENCE</scope>
    <source>
        <strain evidence="13">ATCC 30864</strain>
    </source>
</reference>
<dbReference type="SUPFAM" id="SSF52540">
    <property type="entry name" value="P-loop containing nucleoside triphosphate hydrolases"/>
    <property type="match status" value="1"/>
</dbReference>